<comment type="subcellular location">
    <subcellularLocation>
        <location evidence="1">Endomembrane system</location>
        <topology evidence="1">Multi-pass membrane protein</topology>
    </subcellularLocation>
</comment>
<dbReference type="EMBL" id="CP000771">
    <property type="protein sequence ID" value="ABS60478.1"/>
    <property type="molecule type" value="Genomic_DNA"/>
</dbReference>
<dbReference type="PANTHER" id="PTHR20855:SF129">
    <property type="entry name" value="HEMOLYSIN-3 HOMOLOG"/>
    <property type="match status" value="1"/>
</dbReference>
<feature type="transmembrane region" description="Helical" evidence="7">
    <location>
        <begin position="20"/>
        <end position="43"/>
    </location>
</feature>
<evidence type="ECO:0000256" key="6">
    <source>
        <dbReference type="PIRSR" id="PIRSR604254-1"/>
    </source>
</evidence>
<dbReference type="HOGENOM" id="CLU_051078_1_0_0"/>
<keyword evidence="4 7" id="KW-1133">Transmembrane helix</keyword>
<gene>
    <name evidence="8" type="ordered locus">Fnod_0623</name>
</gene>
<dbReference type="AlphaFoldDB" id="A7HKP5"/>
<organism evidence="8 9">
    <name type="scientific">Fervidobacterium nodosum (strain ATCC 35602 / DSM 5306 / Rt17-B1)</name>
    <dbReference type="NCBI Taxonomy" id="381764"/>
    <lineage>
        <taxon>Bacteria</taxon>
        <taxon>Thermotogati</taxon>
        <taxon>Thermotogota</taxon>
        <taxon>Thermotogae</taxon>
        <taxon>Thermotogales</taxon>
        <taxon>Fervidobacteriaceae</taxon>
        <taxon>Fervidobacterium</taxon>
    </lineage>
</organism>
<evidence type="ECO:0000256" key="5">
    <source>
        <dbReference type="ARBA" id="ARBA00023136"/>
    </source>
</evidence>
<feature type="binding site" evidence="6">
    <location>
        <position position="196"/>
    </location>
    <ligand>
        <name>Zn(2+)</name>
        <dbReference type="ChEBI" id="CHEBI:29105"/>
    </ligand>
</feature>
<evidence type="ECO:0000256" key="2">
    <source>
        <dbReference type="ARBA" id="ARBA00008488"/>
    </source>
</evidence>
<evidence type="ECO:0000256" key="4">
    <source>
        <dbReference type="ARBA" id="ARBA00022989"/>
    </source>
</evidence>
<comment type="similarity">
    <text evidence="2">Belongs to the UPF0073 (Hly-III) family.</text>
</comment>
<dbReference type="OrthoDB" id="9813689at2"/>
<proteinExistence type="inferred from homology"/>
<keyword evidence="6" id="KW-0479">Metal-binding</keyword>
<feature type="binding site" evidence="6">
    <location>
        <position position="192"/>
    </location>
    <ligand>
        <name>Zn(2+)</name>
        <dbReference type="ChEBI" id="CHEBI:29105"/>
    </ligand>
</feature>
<reference evidence="8 9" key="1">
    <citation type="submission" date="2007-07" db="EMBL/GenBank/DDBJ databases">
        <title>Complete sequence of Fervidobacterium nodosum Rt17-B1.</title>
        <authorList>
            <consortium name="US DOE Joint Genome Institute"/>
            <person name="Copeland A."/>
            <person name="Lucas S."/>
            <person name="Lapidus A."/>
            <person name="Barry K."/>
            <person name="Glavina del Rio T."/>
            <person name="Dalin E."/>
            <person name="Tice H."/>
            <person name="Pitluck S."/>
            <person name="Saunders E."/>
            <person name="Brettin T."/>
            <person name="Bruce D."/>
            <person name="Detter J.C."/>
            <person name="Han C."/>
            <person name="Schmutz J."/>
            <person name="Larimer F."/>
            <person name="Land M."/>
            <person name="Hauser L."/>
            <person name="Kyrpides N."/>
            <person name="Mikhailova N."/>
            <person name="Nelson K."/>
            <person name="Gogarten J.P."/>
            <person name="Noll K."/>
            <person name="Richardson P."/>
        </authorList>
    </citation>
    <scope>NUCLEOTIDE SEQUENCE [LARGE SCALE GENOMIC DNA]</scope>
    <source>
        <strain evidence="9">ATCC 35602 / DSM 5306 / Rt17-B1</strain>
    </source>
</reference>
<dbReference type="GO" id="GO:0140911">
    <property type="term" value="F:pore-forming activity"/>
    <property type="evidence" value="ECO:0007669"/>
    <property type="project" value="InterPro"/>
</dbReference>
<accession>A7HKP5</accession>
<feature type="transmembrane region" description="Helical" evidence="7">
    <location>
        <begin position="197"/>
        <end position="215"/>
    </location>
</feature>
<keyword evidence="6" id="KW-0862">Zinc</keyword>
<dbReference type="eggNOG" id="COG1272">
    <property type="taxonomic scope" value="Bacteria"/>
</dbReference>
<feature type="transmembrane region" description="Helical" evidence="7">
    <location>
        <begin position="89"/>
        <end position="105"/>
    </location>
</feature>
<dbReference type="NCBIfam" id="TIGR01065">
    <property type="entry name" value="hlyIII"/>
    <property type="match status" value="1"/>
</dbReference>
<evidence type="ECO:0000256" key="7">
    <source>
        <dbReference type="SAM" id="Phobius"/>
    </source>
</evidence>
<feature type="transmembrane region" description="Helical" evidence="7">
    <location>
        <begin position="135"/>
        <end position="154"/>
    </location>
</feature>
<dbReference type="KEGG" id="fno:Fnod_0623"/>
<keyword evidence="3 7" id="KW-0812">Transmembrane</keyword>
<dbReference type="STRING" id="381764.Fnod_0623"/>
<feature type="transmembrane region" description="Helical" evidence="7">
    <location>
        <begin position="166"/>
        <end position="185"/>
    </location>
</feature>
<keyword evidence="5 7" id="KW-0472">Membrane</keyword>
<dbReference type="RefSeq" id="WP_011993797.1">
    <property type="nucleotide sequence ID" value="NC_009718.1"/>
</dbReference>
<reference evidence="8 9" key="2">
    <citation type="journal article" date="2009" name="Proc. Natl. Acad. Sci. U.S.A.">
        <title>On the chimeric nature, thermophilic origin, and phylogenetic placement of the Thermotogales.</title>
        <authorList>
            <person name="Zhaxybayeva O."/>
            <person name="Swithers K.S."/>
            <person name="Lapierre P."/>
            <person name="Fournier G.P."/>
            <person name="Bickhart D.M."/>
            <person name="DeBoy R.T."/>
            <person name="Nelson K.E."/>
            <person name="Nesbo C.L."/>
            <person name="Doolittle W.F."/>
            <person name="Gogarten J.P."/>
            <person name="Noll K.M."/>
        </authorList>
    </citation>
    <scope>NUCLEOTIDE SEQUENCE [LARGE SCALE GENOMIC DNA]</scope>
    <source>
        <strain evidence="9">ATCC 35602 / DSM 5306 / Rt17-B1</strain>
    </source>
</reference>
<evidence type="ECO:0000313" key="8">
    <source>
        <dbReference type="EMBL" id="ABS60478.1"/>
    </source>
</evidence>
<dbReference type="InterPro" id="IPR004254">
    <property type="entry name" value="AdipoR/HlyIII-related"/>
</dbReference>
<name>A7HKP5_FERNB</name>
<dbReference type="Proteomes" id="UP000002415">
    <property type="component" value="Chromosome"/>
</dbReference>
<evidence type="ECO:0000313" key="9">
    <source>
        <dbReference type="Proteomes" id="UP000002415"/>
    </source>
</evidence>
<evidence type="ECO:0000256" key="1">
    <source>
        <dbReference type="ARBA" id="ARBA00004127"/>
    </source>
</evidence>
<sequence>MRDFDNNEKYTIGEEIANSITHGVGALFGIAGLVVLIIFSTFTHDALKIVSAVIYGVSLMIMYLSSTLYHSIQHKKAKQIFEILDHSSIYLLIAGTYTPFTLVSLNGKIGWTMFAIVWLLTAIGIFLKVFFVKRFLILSTLIYIFLGWMIVFEFKPLISAISNTTLWLLVLGGVSYTLGTIFYVWRRLKFGHMVWHLFVLLGSFLHYFAVFNVVAR</sequence>
<dbReference type="GO" id="GO:0012505">
    <property type="term" value="C:endomembrane system"/>
    <property type="evidence" value="ECO:0007669"/>
    <property type="project" value="UniProtKB-SubCell"/>
</dbReference>
<feature type="transmembrane region" description="Helical" evidence="7">
    <location>
        <begin position="111"/>
        <end position="130"/>
    </location>
</feature>
<dbReference type="InterPro" id="IPR005744">
    <property type="entry name" value="Hy-lIII"/>
</dbReference>
<dbReference type="GO" id="GO:0016020">
    <property type="term" value="C:membrane"/>
    <property type="evidence" value="ECO:0007669"/>
    <property type="project" value="InterPro"/>
</dbReference>
<protein>
    <submittedName>
        <fullName evidence="8">Channel protein, hemolysin III family</fullName>
    </submittedName>
</protein>
<dbReference type="Pfam" id="PF03006">
    <property type="entry name" value="HlyIII"/>
    <property type="match status" value="1"/>
</dbReference>
<dbReference type="PANTHER" id="PTHR20855">
    <property type="entry name" value="ADIPOR/PROGESTIN RECEPTOR-RELATED"/>
    <property type="match status" value="1"/>
</dbReference>
<feature type="transmembrane region" description="Helical" evidence="7">
    <location>
        <begin position="49"/>
        <end position="69"/>
    </location>
</feature>
<keyword evidence="9" id="KW-1185">Reference proteome</keyword>
<evidence type="ECO:0000256" key="3">
    <source>
        <dbReference type="ARBA" id="ARBA00022692"/>
    </source>
</evidence>
<feature type="binding site" evidence="6">
    <location>
        <position position="70"/>
    </location>
    <ligand>
        <name>Zn(2+)</name>
        <dbReference type="ChEBI" id="CHEBI:29105"/>
    </ligand>
</feature>
<dbReference type="GO" id="GO:0046872">
    <property type="term" value="F:metal ion binding"/>
    <property type="evidence" value="ECO:0007669"/>
    <property type="project" value="UniProtKB-KW"/>
</dbReference>